<evidence type="ECO:0000256" key="6">
    <source>
        <dbReference type="ARBA" id="ARBA00023125"/>
    </source>
</evidence>
<evidence type="ECO:0000259" key="12">
    <source>
        <dbReference type="PROSITE" id="PS52040"/>
    </source>
</evidence>
<gene>
    <name evidence="8" type="primary">gyrA</name>
    <name evidence="13" type="ORF">B0H50_101171</name>
</gene>
<dbReference type="SUPFAM" id="SSF101904">
    <property type="entry name" value="GyrA/ParC C-terminal domain-like"/>
    <property type="match status" value="2"/>
</dbReference>
<proteinExistence type="inferred from homology"/>
<sequence length="905" mass="100696">MADEINKLTPGTHYESLIEKDMQDCYLRYSMSVIVARALPDVRDGLKPVHRRVLFAMHKLGLNADKPTMKSARIVGEVIGKYHPHGDSAVYDTLVRMAQDFSLRYPLVRGQGNFGSVDGDSPAAMRYTEAKMTRIGETMLEDLDKETVDMGKNYDETLDEPLVLPSALPNLLVNGSSGIAVGMATNIPPHNLREVTKAIHAYCENNDITGEELLNYVSGPDFPTGGIICGKTGIRDAYLTGRGKIRVRARVEIEKDAKGRERLIISEIPYMVNKALLVKNIADLVRDKKLDGISDIRDESDREGMRVVVDIKRDFQGDIVLNNLYKYTQLEDTFSIYNLALVNRTQPTLLPLKDMIRCYVDHRLEVILRRTQFDLKKAQARMHILEALRIACSNVDEVVSIIKNSSSTEDAKTNLRNRFSFDDIQAQAIVDMQLKRITGLEIEKLENEYQALIITVRDLEDIIARKERRVQILLESLDAITEKFGDERRTSIEAAVQDYDSEDLIPEEEQVITLSREGYVKRLPIGTFKAQNRGGKGIIGAGLKDQDNIQSIFTASTHSYLLVFTNKGRAYWTKVYHLPEGTRNGKGRPIVNFVQLTTGEKVSAIVPVRKFGGYNCLIFVTKNGVINKMDLKVFSNPRRIGVNAISLDEGDELVKVILVGVTAEEMEAAARGEEIEDDSNVPETEESENENGEEPADSTNLAKDLLMLATKNGQAITFPISSCRTMGRGTHGVRGIRLAEGDEVIALLWLKSDRKVLTISENGYGKRSEPASYRITRRGGKGVRNFNITEKTGNVVFVDSVADDYDLIITSREGQVIRIPVESIRKTGRVSQGVKAITLSENDKVQDATALPSSEDIEQESVEGQATAEITDGVNPKEAEENSESAENAETADSSEASNEKPEEN</sequence>
<evidence type="ECO:0000256" key="11">
    <source>
        <dbReference type="SAM" id="MobiDB-lite"/>
    </source>
</evidence>
<dbReference type="NCBIfam" id="NF004044">
    <property type="entry name" value="PRK05561.1"/>
    <property type="match status" value="1"/>
</dbReference>
<comment type="caution">
    <text evidence="13">The sequence shown here is derived from an EMBL/GenBank/DDBJ whole genome shotgun (WGS) entry which is preliminary data.</text>
</comment>
<feature type="compositionally biased region" description="Low complexity" evidence="11">
    <location>
        <begin position="885"/>
        <end position="897"/>
    </location>
</feature>
<organism evidence="13 14">
    <name type="scientific">Hallerella porci</name>
    <dbReference type="NCBI Taxonomy" id="1945871"/>
    <lineage>
        <taxon>Bacteria</taxon>
        <taxon>Pseudomonadati</taxon>
        <taxon>Fibrobacterota</taxon>
        <taxon>Fibrobacteria</taxon>
        <taxon>Fibrobacterales</taxon>
        <taxon>Fibrobacteraceae</taxon>
        <taxon>Hallerella</taxon>
    </lineage>
</organism>
<comment type="miscellaneous">
    <text evidence="8">Few gyrases are as efficient as E.coli at forming negative supercoils. Not all organisms have 2 type II topoisomerases; in organisms with a single type II topoisomerase this enzyme also has to decatenate newly replicated chromosomes.</text>
</comment>
<keyword evidence="6 8" id="KW-0238">DNA-binding</keyword>
<reference evidence="13 14" key="1">
    <citation type="submission" date="2018-05" db="EMBL/GenBank/DDBJ databases">
        <title>Animal gut microbial communities from fecal samples from Wisconsin, USA.</title>
        <authorList>
            <person name="Neumann A."/>
        </authorList>
    </citation>
    <scope>NUCLEOTIDE SEQUENCE [LARGE SCALE GENOMIC DNA]</scope>
    <source>
        <strain evidence="13 14">UWS4</strain>
    </source>
</reference>
<evidence type="ECO:0000256" key="9">
    <source>
        <dbReference type="PROSITE-ProRule" id="PRU01384"/>
    </source>
</evidence>
<comment type="subunit">
    <text evidence="8">Heterotetramer, composed of two GyrA and two GyrB chains. In the heterotetramer, GyrA contains the active site tyrosine that forms a transient covalent intermediate with DNA, while GyrB binds cofactors and catalyzes ATP hydrolysis.</text>
</comment>
<evidence type="ECO:0000313" key="13">
    <source>
        <dbReference type="EMBL" id="PWL04159.1"/>
    </source>
</evidence>
<keyword evidence="8" id="KW-0963">Cytoplasm</keyword>
<dbReference type="Proteomes" id="UP000245523">
    <property type="component" value="Unassembled WGS sequence"/>
</dbReference>
<dbReference type="EC" id="5.6.2.2" evidence="8"/>
<name>A0ABX5LP18_9BACT</name>
<dbReference type="Pfam" id="PF00521">
    <property type="entry name" value="DNA_topoisoIV"/>
    <property type="match status" value="1"/>
</dbReference>
<feature type="active site" description="O-(5'-phospho-DNA)-tyrosine intermediate" evidence="8 9">
    <location>
        <position position="127"/>
    </location>
</feature>
<dbReference type="CDD" id="cd00187">
    <property type="entry name" value="TOP4c"/>
    <property type="match status" value="1"/>
</dbReference>
<comment type="function">
    <text evidence="8">A type II topoisomerase that negatively supercoils closed circular double-stranded (ds) DNA in an ATP-dependent manner to modulate DNA topology and maintain chromosomes in an underwound state. Negative supercoiling favors strand separation, and DNA replication, transcription, recombination and repair, all of which involve strand separation. Also able to catalyze the interconversion of other topological isomers of dsDNA rings, including catenanes and knotted rings. Type II topoisomerases break and join 2 DNA strands simultaneously in an ATP-dependent manner.</text>
</comment>
<evidence type="ECO:0000256" key="2">
    <source>
        <dbReference type="ARBA" id="ARBA00008263"/>
    </source>
</evidence>
<dbReference type="InterPro" id="IPR013757">
    <property type="entry name" value="Topo_IIA_A_a_sf"/>
</dbReference>
<feature type="domain" description="Topo IIA-type catalytic" evidence="12">
    <location>
        <begin position="39"/>
        <end position="504"/>
    </location>
</feature>
<comment type="catalytic activity">
    <reaction evidence="1 8 9">
        <text>ATP-dependent breakage, passage and rejoining of double-stranded DNA.</text>
        <dbReference type="EC" id="5.6.2.2"/>
    </reaction>
</comment>
<dbReference type="NCBIfam" id="TIGR01063">
    <property type="entry name" value="gyrA"/>
    <property type="match status" value="1"/>
</dbReference>
<keyword evidence="14" id="KW-1185">Reference proteome</keyword>
<feature type="coiled-coil region" evidence="10">
    <location>
        <begin position="442"/>
        <end position="483"/>
    </location>
</feature>
<dbReference type="Pfam" id="PF03989">
    <property type="entry name" value="DNA_gyraseA_C"/>
    <property type="match status" value="6"/>
</dbReference>
<feature type="compositionally biased region" description="Acidic residues" evidence="11">
    <location>
        <begin position="674"/>
        <end position="696"/>
    </location>
</feature>
<evidence type="ECO:0000256" key="4">
    <source>
        <dbReference type="ARBA" id="ARBA00022840"/>
    </source>
</evidence>
<dbReference type="HAMAP" id="MF_01897">
    <property type="entry name" value="GyrA"/>
    <property type="match status" value="1"/>
</dbReference>
<comment type="similarity">
    <text evidence="2 8">Belongs to the type II topoisomerase GyrA/ParC subunit family.</text>
</comment>
<dbReference type="Gene3D" id="3.90.199.10">
    <property type="entry name" value="Topoisomerase II, domain 5"/>
    <property type="match status" value="1"/>
</dbReference>
<dbReference type="InterPro" id="IPR002205">
    <property type="entry name" value="Topo_IIA_dom_A"/>
</dbReference>
<dbReference type="PANTHER" id="PTHR43493">
    <property type="entry name" value="DNA GYRASE/TOPOISOMERASE SUBUNIT A"/>
    <property type="match status" value="1"/>
</dbReference>
<dbReference type="Gene3D" id="1.10.268.10">
    <property type="entry name" value="Topoisomerase, domain 3"/>
    <property type="match status" value="1"/>
</dbReference>
<dbReference type="InterPro" id="IPR013760">
    <property type="entry name" value="Topo_IIA-like_dom_sf"/>
</dbReference>
<evidence type="ECO:0000256" key="1">
    <source>
        <dbReference type="ARBA" id="ARBA00000185"/>
    </source>
</evidence>
<dbReference type="InterPro" id="IPR005743">
    <property type="entry name" value="GyrA"/>
</dbReference>
<keyword evidence="10" id="KW-0175">Coiled coil</keyword>
<dbReference type="SMART" id="SM00434">
    <property type="entry name" value="TOP4c"/>
    <property type="match status" value="1"/>
</dbReference>
<dbReference type="PROSITE" id="PS52040">
    <property type="entry name" value="TOPO_IIA"/>
    <property type="match status" value="1"/>
</dbReference>
<dbReference type="SUPFAM" id="SSF56719">
    <property type="entry name" value="Type II DNA topoisomerase"/>
    <property type="match status" value="1"/>
</dbReference>
<dbReference type="InterPro" id="IPR013758">
    <property type="entry name" value="Topo_IIA_A/C_ab"/>
</dbReference>
<evidence type="ECO:0000256" key="3">
    <source>
        <dbReference type="ARBA" id="ARBA00022741"/>
    </source>
</evidence>
<evidence type="ECO:0000256" key="7">
    <source>
        <dbReference type="ARBA" id="ARBA00023235"/>
    </source>
</evidence>
<evidence type="ECO:0000256" key="8">
    <source>
        <dbReference type="HAMAP-Rule" id="MF_01897"/>
    </source>
</evidence>
<comment type="subcellular location">
    <subcellularLocation>
        <location evidence="8">Cytoplasm</location>
    </subcellularLocation>
</comment>
<dbReference type="EMBL" id="QGHD01000001">
    <property type="protein sequence ID" value="PWL04159.1"/>
    <property type="molecule type" value="Genomic_DNA"/>
</dbReference>
<dbReference type="InterPro" id="IPR006691">
    <property type="entry name" value="GyrA/parC_rep"/>
</dbReference>
<accession>A0ABX5LP18</accession>
<protein>
    <recommendedName>
        <fullName evidence="8">DNA gyrase subunit A</fullName>
        <ecNumber evidence="8">5.6.2.2</ecNumber>
    </recommendedName>
</protein>
<evidence type="ECO:0000313" key="14">
    <source>
        <dbReference type="Proteomes" id="UP000245523"/>
    </source>
</evidence>
<feature type="region of interest" description="Disordered" evidence="11">
    <location>
        <begin position="846"/>
        <end position="905"/>
    </location>
</feature>
<dbReference type="Gene3D" id="2.120.10.90">
    <property type="entry name" value="DNA gyrase/topoisomerase IV, subunit A, C-terminal"/>
    <property type="match status" value="1"/>
</dbReference>
<feature type="region of interest" description="Disordered" evidence="11">
    <location>
        <begin position="669"/>
        <end position="697"/>
    </location>
</feature>
<dbReference type="PANTHER" id="PTHR43493:SF5">
    <property type="entry name" value="DNA GYRASE SUBUNIT A, CHLOROPLASTIC_MITOCHONDRIAL"/>
    <property type="match status" value="1"/>
</dbReference>
<dbReference type="NCBIfam" id="NF004043">
    <property type="entry name" value="PRK05560.1"/>
    <property type="match status" value="1"/>
</dbReference>
<dbReference type="InterPro" id="IPR050220">
    <property type="entry name" value="Type_II_DNA_Topoisomerases"/>
</dbReference>
<dbReference type="InterPro" id="IPR035516">
    <property type="entry name" value="Gyrase/topoIV_suA_C"/>
</dbReference>
<evidence type="ECO:0000256" key="10">
    <source>
        <dbReference type="SAM" id="Coils"/>
    </source>
</evidence>
<keyword evidence="7 8" id="KW-0413">Isomerase</keyword>
<evidence type="ECO:0000256" key="5">
    <source>
        <dbReference type="ARBA" id="ARBA00023029"/>
    </source>
</evidence>
<feature type="short sequence motif" description="GyrA-box" evidence="8">
    <location>
        <begin position="531"/>
        <end position="537"/>
    </location>
</feature>
<dbReference type="Gene3D" id="3.30.1360.40">
    <property type="match status" value="1"/>
</dbReference>
<keyword evidence="5 8" id="KW-0799">Topoisomerase</keyword>
<keyword evidence="4 8" id="KW-0067">ATP-binding</keyword>
<keyword evidence="3 8" id="KW-0547">Nucleotide-binding</keyword>
<dbReference type="RefSeq" id="WP_106197411.1">
    <property type="nucleotide sequence ID" value="NZ_JAXEIU010000053.1"/>
</dbReference>